<name>A0A816W338_9BILA</name>
<reference evidence="1" key="1">
    <citation type="submission" date="2021-02" db="EMBL/GenBank/DDBJ databases">
        <authorList>
            <person name="Nowell W R."/>
        </authorList>
    </citation>
    <scope>NUCLEOTIDE SEQUENCE</scope>
</reference>
<accession>A0A816W338</accession>
<dbReference type="EMBL" id="CAJNRG010011812">
    <property type="protein sequence ID" value="CAF2135315.1"/>
    <property type="molecule type" value="Genomic_DNA"/>
</dbReference>
<dbReference type="AlphaFoldDB" id="A0A816W338"/>
<protein>
    <submittedName>
        <fullName evidence="1">Uncharacterized protein</fullName>
    </submittedName>
</protein>
<dbReference type="Proteomes" id="UP000663887">
    <property type="component" value="Unassembled WGS sequence"/>
</dbReference>
<evidence type="ECO:0000313" key="2">
    <source>
        <dbReference type="Proteomes" id="UP000663887"/>
    </source>
</evidence>
<comment type="caution">
    <text evidence="1">The sequence shown here is derived from an EMBL/GenBank/DDBJ whole genome shotgun (WGS) entry which is preliminary data.</text>
</comment>
<organism evidence="1 2">
    <name type="scientific">Rotaria magnacalcarata</name>
    <dbReference type="NCBI Taxonomy" id="392030"/>
    <lineage>
        <taxon>Eukaryota</taxon>
        <taxon>Metazoa</taxon>
        <taxon>Spiralia</taxon>
        <taxon>Gnathifera</taxon>
        <taxon>Rotifera</taxon>
        <taxon>Eurotatoria</taxon>
        <taxon>Bdelloidea</taxon>
        <taxon>Philodinida</taxon>
        <taxon>Philodinidae</taxon>
        <taxon>Rotaria</taxon>
    </lineage>
</organism>
<proteinExistence type="predicted"/>
<sequence length="192" mass="22996">MTNFEELCFYFISIDGPIIDGDNLENNIIYDMRRLNKFTNNQIISSVDYFSRRELYSYPYIWTFYHNIENNFPRGLFKSVREISLYYDRPFEHEFFLRITQSFPFFTKLTIHNYHLEQSIIKYSHLVEIDLVKTHQDYLDEFLNKNFLSIYSQVTPTSTENSEQTVFNCISTSSQDIATISSTRQNNNKQIS</sequence>
<gene>
    <name evidence="1" type="ORF">XDN619_LOCUS25724</name>
</gene>
<evidence type="ECO:0000313" key="1">
    <source>
        <dbReference type="EMBL" id="CAF2135315.1"/>
    </source>
</evidence>